<dbReference type="RefSeq" id="WP_110361673.1">
    <property type="nucleotide sequence ID" value="NZ_QFLI01000007.1"/>
</dbReference>
<evidence type="ECO:0000313" key="1">
    <source>
        <dbReference type="EMBL" id="PXX98782.1"/>
    </source>
</evidence>
<name>A0A2V4A8B2_9BACT</name>
<gene>
    <name evidence="1" type="ORF">DF185_15505</name>
</gene>
<dbReference type="Proteomes" id="UP000248079">
    <property type="component" value="Unassembled WGS sequence"/>
</dbReference>
<comment type="caution">
    <text evidence="1">The sequence shown here is derived from an EMBL/GenBank/DDBJ whole genome shotgun (WGS) entry which is preliminary data.</text>
</comment>
<organism evidence="1 2">
    <name type="scientific">Marinifilum breve</name>
    <dbReference type="NCBI Taxonomy" id="2184082"/>
    <lineage>
        <taxon>Bacteria</taxon>
        <taxon>Pseudomonadati</taxon>
        <taxon>Bacteroidota</taxon>
        <taxon>Bacteroidia</taxon>
        <taxon>Marinilabiliales</taxon>
        <taxon>Marinifilaceae</taxon>
    </lineage>
</organism>
<protein>
    <submittedName>
        <fullName evidence="1">Uncharacterized protein</fullName>
    </submittedName>
</protein>
<dbReference type="AlphaFoldDB" id="A0A2V4A8B2"/>
<reference evidence="1 2" key="1">
    <citation type="submission" date="2018-05" db="EMBL/GenBank/DDBJ databases">
        <title>Marinifilum breve JC075T sp. nov., a marine bacterium isolated from Yongle Blue Hole in the South China Sea.</title>
        <authorList>
            <person name="Fu T."/>
        </authorList>
    </citation>
    <scope>NUCLEOTIDE SEQUENCE [LARGE SCALE GENOMIC DNA]</scope>
    <source>
        <strain evidence="1 2">JC075</strain>
    </source>
</reference>
<evidence type="ECO:0000313" key="2">
    <source>
        <dbReference type="Proteomes" id="UP000248079"/>
    </source>
</evidence>
<dbReference type="EMBL" id="QFLI01000007">
    <property type="protein sequence ID" value="PXX98782.1"/>
    <property type="molecule type" value="Genomic_DNA"/>
</dbReference>
<proteinExistence type="predicted"/>
<sequence length="70" mass="8419">MSENRNRLYENENKSIQIRRKSIGIRRKLIENERKSRNNVGKLNRDGSDLIQFVQVLKKNSNTKEKYRNV</sequence>
<accession>A0A2V4A8B2</accession>
<keyword evidence="2" id="KW-1185">Reference proteome</keyword>